<dbReference type="OrthoDB" id="2789670at2759"/>
<evidence type="ECO:0000256" key="3">
    <source>
        <dbReference type="ARBA" id="ARBA00004406"/>
    </source>
</evidence>
<comment type="subcellular location">
    <subcellularLocation>
        <location evidence="3">Endoplasmic reticulum membrane</location>
        <topology evidence="3">Peripheral membrane protein</topology>
    </subcellularLocation>
    <subcellularLocation>
        <location evidence="2">Microsome membrane</location>
        <topology evidence="2">Peripheral membrane protein</topology>
    </subcellularLocation>
</comment>
<evidence type="ECO:0008006" key="18">
    <source>
        <dbReference type="Google" id="ProtNLM"/>
    </source>
</evidence>
<keyword evidence="9 14" id="KW-0560">Oxidoreductase</keyword>
<dbReference type="PRINTS" id="PR00463">
    <property type="entry name" value="EP450I"/>
</dbReference>
<dbReference type="PANTHER" id="PTHR24292">
    <property type="entry name" value="CYTOCHROME P450"/>
    <property type="match status" value="1"/>
</dbReference>
<accession>A0A8K0DAS0</accession>
<dbReference type="InterPro" id="IPR001128">
    <property type="entry name" value="Cyt_P450"/>
</dbReference>
<keyword evidence="6 13" id="KW-0479">Metal-binding</keyword>
<keyword evidence="12" id="KW-0472">Membrane</keyword>
<dbReference type="Gene3D" id="1.10.630.10">
    <property type="entry name" value="Cytochrome P450"/>
    <property type="match status" value="1"/>
</dbReference>
<dbReference type="Pfam" id="PF00067">
    <property type="entry name" value="p450"/>
    <property type="match status" value="1"/>
</dbReference>
<dbReference type="PANTHER" id="PTHR24292:SF54">
    <property type="entry name" value="CYP9F3-RELATED"/>
    <property type="match status" value="1"/>
</dbReference>
<gene>
    <name evidence="16" type="ORF">ILUMI_06631</name>
</gene>
<evidence type="ECO:0000256" key="7">
    <source>
        <dbReference type="ARBA" id="ARBA00022824"/>
    </source>
</evidence>
<evidence type="ECO:0000256" key="9">
    <source>
        <dbReference type="ARBA" id="ARBA00023002"/>
    </source>
</evidence>
<evidence type="ECO:0000256" key="10">
    <source>
        <dbReference type="ARBA" id="ARBA00023004"/>
    </source>
</evidence>
<evidence type="ECO:0000256" key="8">
    <source>
        <dbReference type="ARBA" id="ARBA00022848"/>
    </source>
</evidence>
<keyword evidence="11 14" id="KW-0503">Monooxygenase</keyword>
<dbReference type="Proteomes" id="UP000801492">
    <property type="component" value="Unassembled WGS sequence"/>
</dbReference>
<evidence type="ECO:0000256" key="15">
    <source>
        <dbReference type="SAM" id="MobiDB-lite"/>
    </source>
</evidence>
<evidence type="ECO:0000313" key="16">
    <source>
        <dbReference type="EMBL" id="KAF2899557.1"/>
    </source>
</evidence>
<keyword evidence="5 13" id="KW-0349">Heme</keyword>
<dbReference type="SUPFAM" id="SSF48264">
    <property type="entry name" value="Cytochrome P450"/>
    <property type="match status" value="1"/>
</dbReference>
<dbReference type="GO" id="GO:0004497">
    <property type="term" value="F:monooxygenase activity"/>
    <property type="evidence" value="ECO:0007669"/>
    <property type="project" value="UniProtKB-KW"/>
</dbReference>
<evidence type="ECO:0000256" key="6">
    <source>
        <dbReference type="ARBA" id="ARBA00022723"/>
    </source>
</evidence>
<dbReference type="InterPro" id="IPR036396">
    <property type="entry name" value="Cyt_P450_sf"/>
</dbReference>
<dbReference type="InterPro" id="IPR002401">
    <property type="entry name" value="Cyt_P450_E_grp-I"/>
</dbReference>
<dbReference type="CDD" id="cd11056">
    <property type="entry name" value="CYP6-like"/>
    <property type="match status" value="1"/>
</dbReference>
<feature type="region of interest" description="Disordered" evidence="15">
    <location>
        <begin position="279"/>
        <end position="299"/>
    </location>
</feature>
<evidence type="ECO:0000256" key="11">
    <source>
        <dbReference type="ARBA" id="ARBA00023033"/>
    </source>
</evidence>
<dbReference type="PRINTS" id="PR00385">
    <property type="entry name" value="P450"/>
</dbReference>
<feature type="binding site" description="axial binding residue" evidence="13">
    <location>
        <position position="459"/>
    </location>
    <ligand>
        <name>heme</name>
        <dbReference type="ChEBI" id="CHEBI:30413"/>
    </ligand>
    <ligandPart>
        <name>Fe</name>
        <dbReference type="ChEBI" id="CHEBI:18248"/>
    </ligandPart>
</feature>
<evidence type="ECO:0000256" key="13">
    <source>
        <dbReference type="PIRSR" id="PIRSR602401-1"/>
    </source>
</evidence>
<dbReference type="GO" id="GO:0005789">
    <property type="term" value="C:endoplasmic reticulum membrane"/>
    <property type="evidence" value="ECO:0007669"/>
    <property type="project" value="UniProtKB-SubCell"/>
</dbReference>
<keyword evidence="10 13" id="KW-0408">Iron</keyword>
<evidence type="ECO:0000313" key="17">
    <source>
        <dbReference type="Proteomes" id="UP000801492"/>
    </source>
</evidence>
<keyword evidence="17" id="KW-1185">Reference proteome</keyword>
<keyword evidence="7" id="KW-0256">Endoplasmic reticulum</keyword>
<evidence type="ECO:0000256" key="2">
    <source>
        <dbReference type="ARBA" id="ARBA00004174"/>
    </source>
</evidence>
<name>A0A8K0DAS0_IGNLU</name>
<evidence type="ECO:0000256" key="12">
    <source>
        <dbReference type="ARBA" id="ARBA00023136"/>
    </source>
</evidence>
<dbReference type="GO" id="GO:0005506">
    <property type="term" value="F:iron ion binding"/>
    <property type="evidence" value="ECO:0007669"/>
    <property type="project" value="InterPro"/>
</dbReference>
<dbReference type="InterPro" id="IPR017972">
    <property type="entry name" value="Cyt_P450_CS"/>
</dbReference>
<evidence type="ECO:0000256" key="4">
    <source>
        <dbReference type="ARBA" id="ARBA00010617"/>
    </source>
</evidence>
<comment type="caution">
    <text evidence="16">The sequence shown here is derived from an EMBL/GenBank/DDBJ whole genome shotgun (WGS) entry which is preliminary data.</text>
</comment>
<organism evidence="16 17">
    <name type="scientific">Ignelater luminosus</name>
    <name type="common">Cucubano</name>
    <name type="synonym">Pyrophorus luminosus</name>
    <dbReference type="NCBI Taxonomy" id="2038154"/>
    <lineage>
        <taxon>Eukaryota</taxon>
        <taxon>Metazoa</taxon>
        <taxon>Ecdysozoa</taxon>
        <taxon>Arthropoda</taxon>
        <taxon>Hexapoda</taxon>
        <taxon>Insecta</taxon>
        <taxon>Pterygota</taxon>
        <taxon>Neoptera</taxon>
        <taxon>Endopterygota</taxon>
        <taxon>Coleoptera</taxon>
        <taxon>Polyphaga</taxon>
        <taxon>Elateriformia</taxon>
        <taxon>Elateroidea</taxon>
        <taxon>Elateridae</taxon>
        <taxon>Agrypninae</taxon>
        <taxon>Pyrophorini</taxon>
        <taxon>Ignelater</taxon>
    </lineage>
</organism>
<dbReference type="InterPro" id="IPR050476">
    <property type="entry name" value="Insect_CytP450_Detox"/>
</dbReference>
<dbReference type="GO" id="GO:0020037">
    <property type="term" value="F:heme binding"/>
    <property type="evidence" value="ECO:0007669"/>
    <property type="project" value="InterPro"/>
</dbReference>
<dbReference type="GO" id="GO:0016705">
    <property type="term" value="F:oxidoreductase activity, acting on paired donors, with incorporation or reduction of molecular oxygen"/>
    <property type="evidence" value="ECO:0007669"/>
    <property type="project" value="InterPro"/>
</dbReference>
<evidence type="ECO:0000256" key="5">
    <source>
        <dbReference type="ARBA" id="ARBA00022617"/>
    </source>
</evidence>
<keyword evidence="8" id="KW-0492">Microsome</keyword>
<comment type="cofactor">
    <cofactor evidence="1 13">
        <name>heme</name>
        <dbReference type="ChEBI" id="CHEBI:30413"/>
    </cofactor>
</comment>
<dbReference type="FunFam" id="1.10.630.10:FF:000042">
    <property type="entry name" value="Cytochrome P450"/>
    <property type="match status" value="1"/>
</dbReference>
<dbReference type="EMBL" id="VTPC01002751">
    <property type="protein sequence ID" value="KAF2899557.1"/>
    <property type="molecule type" value="Genomic_DNA"/>
</dbReference>
<dbReference type="AlphaFoldDB" id="A0A8K0DAS0"/>
<reference evidence="16" key="1">
    <citation type="submission" date="2019-08" db="EMBL/GenBank/DDBJ databases">
        <title>The genome of the North American firefly Photinus pyralis.</title>
        <authorList>
            <consortium name="Photinus pyralis genome working group"/>
            <person name="Fallon T.R."/>
            <person name="Sander Lower S.E."/>
            <person name="Weng J.-K."/>
        </authorList>
    </citation>
    <scope>NUCLEOTIDE SEQUENCE</scope>
    <source>
        <strain evidence="16">TRF0915ILg1</strain>
        <tissue evidence="16">Whole body</tissue>
    </source>
</reference>
<evidence type="ECO:0000256" key="14">
    <source>
        <dbReference type="RuleBase" id="RU000461"/>
    </source>
</evidence>
<proteinExistence type="inferred from homology"/>
<sequence>MWLIILLIALATFFYLTGIKPIRYWEERGIPTLKAWPYFGHTISVMFQTRAMALVLDDTYNAFPEQRYVGFYNLSGPMLIIRDLELSKQILVKEFETFPEHRTLIPEDADPLWSKNLFAMRGGEKWQHLRSTLSPAFTSSKMRMMFELMKECSQQFSNYYSKQGGTVTVELKDAFSRFTNDVIATTAFGITCDSLENRENEFYIMGGKVTDFSGLKGLVFALNALSPTIANILKVPVFAKPVGNFFKSIIKDTIQLREEKGIVRPDMIHLLMEARKGNLKNEEQKSENNKNEKKPKPKITDEDITAQALIFFFAGFDTASTMMSYAAYELAVNPDVQDKLRKEVDEALKKSNGDITYEVLMGMKYLDMVVAETLRKWPPFVLVDRRAVKPFRIEPEKPGEKAFVVEPGTICAFPVYSIQRNPDYFPNPDKFDPERFNEENKANINPFSYLVFGMGPRNCIGARFALLEGKLIIAEIIRKFEIVPVEKTQIPLVLSNKQFNLMPDGFWLGLKPRK</sequence>
<protein>
    <recommendedName>
        <fullName evidence="18">Cytochrome P450</fullName>
    </recommendedName>
</protein>
<comment type="similarity">
    <text evidence="4 14">Belongs to the cytochrome P450 family.</text>
</comment>
<dbReference type="PROSITE" id="PS00086">
    <property type="entry name" value="CYTOCHROME_P450"/>
    <property type="match status" value="1"/>
</dbReference>
<evidence type="ECO:0000256" key="1">
    <source>
        <dbReference type="ARBA" id="ARBA00001971"/>
    </source>
</evidence>